<feature type="domain" description="C2H2-type" evidence="14">
    <location>
        <begin position="357"/>
        <end position="384"/>
    </location>
</feature>
<dbReference type="FunFam" id="3.30.160.60:FF:001465">
    <property type="entry name" value="Zinc finger protein 560"/>
    <property type="match status" value="1"/>
</dbReference>
<feature type="non-terminal residue" evidence="15">
    <location>
        <position position="604"/>
    </location>
</feature>
<dbReference type="GO" id="GO:0031981">
    <property type="term" value="C:nuclear lumen"/>
    <property type="evidence" value="ECO:0007669"/>
    <property type="project" value="UniProtKB-ARBA"/>
</dbReference>
<dbReference type="PANTHER" id="PTHR24381:SF390">
    <property type="entry name" value="ZINC FINGER PROTEIN 37 HOMOLOG"/>
    <property type="match status" value="1"/>
</dbReference>
<keyword evidence="5" id="KW-0677">Repeat</keyword>
<keyword evidence="11" id="KW-0539">Nucleus</keyword>
<comment type="function">
    <text evidence="1">May be involved in transcriptional regulation.</text>
</comment>
<evidence type="ECO:0000256" key="10">
    <source>
        <dbReference type="ARBA" id="ARBA00023163"/>
    </source>
</evidence>
<feature type="compositionally biased region" description="Polar residues" evidence="13">
    <location>
        <begin position="200"/>
        <end position="211"/>
    </location>
</feature>
<keyword evidence="7" id="KW-0862">Zinc</keyword>
<evidence type="ECO:0000256" key="5">
    <source>
        <dbReference type="ARBA" id="ARBA00022737"/>
    </source>
</evidence>
<dbReference type="SMART" id="SM00355">
    <property type="entry name" value="ZnF_C2H2"/>
    <property type="match status" value="8"/>
</dbReference>
<reference evidence="15" key="1">
    <citation type="thesis" date="2020" institute="ProQuest LLC" country="789 East Eisenhower Parkway, Ann Arbor, MI, USA">
        <title>Comparative Genomics and Chromosome Evolution.</title>
        <authorList>
            <person name="Mudd A.B."/>
        </authorList>
    </citation>
    <scope>NUCLEOTIDE SEQUENCE</scope>
    <source>
        <strain evidence="15">237g6f4</strain>
        <tissue evidence="15">Blood</tissue>
    </source>
</reference>
<feature type="domain" description="C2H2-type" evidence="14">
    <location>
        <begin position="497"/>
        <end position="524"/>
    </location>
</feature>
<dbReference type="PANTHER" id="PTHR24381">
    <property type="entry name" value="ZINC FINGER PROTEIN"/>
    <property type="match status" value="1"/>
</dbReference>
<feature type="domain" description="C2H2-type" evidence="14">
    <location>
        <begin position="441"/>
        <end position="468"/>
    </location>
</feature>
<dbReference type="Gene3D" id="3.30.160.60">
    <property type="entry name" value="Classic Zinc Finger"/>
    <property type="match status" value="7"/>
</dbReference>
<dbReference type="FunFam" id="3.30.160.60:FF:000176">
    <property type="entry name" value="zinc finger protein 70"/>
    <property type="match status" value="1"/>
</dbReference>
<dbReference type="EMBL" id="WNYA01000408">
    <property type="protein sequence ID" value="KAG8548436.1"/>
    <property type="molecule type" value="Genomic_DNA"/>
</dbReference>
<dbReference type="GO" id="GO:0000981">
    <property type="term" value="F:DNA-binding transcription factor activity, RNA polymerase II-specific"/>
    <property type="evidence" value="ECO:0007669"/>
    <property type="project" value="TreeGrafter"/>
</dbReference>
<evidence type="ECO:0000256" key="4">
    <source>
        <dbReference type="ARBA" id="ARBA00022723"/>
    </source>
</evidence>
<comment type="caution">
    <text evidence="15">The sequence shown here is derived from an EMBL/GenBank/DDBJ whole genome shotgun (WGS) entry which is preliminary data.</text>
</comment>
<evidence type="ECO:0000256" key="1">
    <source>
        <dbReference type="ARBA" id="ARBA00003767"/>
    </source>
</evidence>
<gene>
    <name evidence="15" type="ORF">GDO81_025357</name>
</gene>
<name>A0AAV6ZP90_ENGPU</name>
<dbReference type="Pfam" id="PF00096">
    <property type="entry name" value="zf-C2H2"/>
    <property type="match status" value="6"/>
</dbReference>
<evidence type="ECO:0000313" key="16">
    <source>
        <dbReference type="Proteomes" id="UP000824782"/>
    </source>
</evidence>
<evidence type="ECO:0000313" key="15">
    <source>
        <dbReference type="EMBL" id="KAG8548436.1"/>
    </source>
</evidence>
<dbReference type="PROSITE" id="PS00028">
    <property type="entry name" value="ZINC_FINGER_C2H2_1"/>
    <property type="match status" value="8"/>
</dbReference>
<evidence type="ECO:0000256" key="7">
    <source>
        <dbReference type="ARBA" id="ARBA00022833"/>
    </source>
</evidence>
<dbReference type="PROSITE" id="PS50157">
    <property type="entry name" value="ZINC_FINGER_C2H2_2"/>
    <property type="match status" value="8"/>
</dbReference>
<dbReference type="AlphaFoldDB" id="A0AAV6ZP90"/>
<dbReference type="InterPro" id="IPR013087">
    <property type="entry name" value="Znf_C2H2_type"/>
</dbReference>
<dbReference type="GO" id="GO:0008270">
    <property type="term" value="F:zinc ion binding"/>
    <property type="evidence" value="ECO:0007669"/>
    <property type="project" value="UniProtKB-KW"/>
</dbReference>
<feature type="domain" description="C2H2-type" evidence="14">
    <location>
        <begin position="385"/>
        <end position="412"/>
    </location>
</feature>
<evidence type="ECO:0000256" key="11">
    <source>
        <dbReference type="ARBA" id="ARBA00023242"/>
    </source>
</evidence>
<feature type="domain" description="C2H2-type" evidence="14">
    <location>
        <begin position="525"/>
        <end position="552"/>
    </location>
</feature>
<dbReference type="InterPro" id="IPR036236">
    <property type="entry name" value="Znf_C2H2_sf"/>
</dbReference>
<evidence type="ECO:0000256" key="2">
    <source>
        <dbReference type="ARBA" id="ARBA00004123"/>
    </source>
</evidence>
<evidence type="ECO:0000256" key="13">
    <source>
        <dbReference type="SAM" id="MobiDB-lite"/>
    </source>
</evidence>
<dbReference type="Pfam" id="PF13912">
    <property type="entry name" value="zf-C2H2_6"/>
    <property type="match status" value="1"/>
</dbReference>
<protein>
    <recommendedName>
        <fullName evidence="14">C2H2-type domain-containing protein</fullName>
    </recommendedName>
</protein>
<evidence type="ECO:0000256" key="6">
    <source>
        <dbReference type="ARBA" id="ARBA00022771"/>
    </source>
</evidence>
<dbReference type="SUPFAM" id="SSF57667">
    <property type="entry name" value="beta-beta-alpha zinc fingers"/>
    <property type="match status" value="5"/>
</dbReference>
<keyword evidence="9" id="KW-0238">DNA-binding</keyword>
<dbReference type="GO" id="GO:0000977">
    <property type="term" value="F:RNA polymerase II transcription regulatory region sequence-specific DNA binding"/>
    <property type="evidence" value="ECO:0007669"/>
    <property type="project" value="TreeGrafter"/>
</dbReference>
<feature type="domain" description="C2H2-type" evidence="14">
    <location>
        <begin position="469"/>
        <end position="496"/>
    </location>
</feature>
<feature type="domain" description="C2H2-type" evidence="14">
    <location>
        <begin position="553"/>
        <end position="580"/>
    </location>
</feature>
<proteinExistence type="inferred from homology"/>
<organism evidence="15 16">
    <name type="scientific">Engystomops pustulosus</name>
    <name type="common">Tungara frog</name>
    <name type="synonym">Physalaemus pustulosus</name>
    <dbReference type="NCBI Taxonomy" id="76066"/>
    <lineage>
        <taxon>Eukaryota</taxon>
        <taxon>Metazoa</taxon>
        <taxon>Chordata</taxon>
        <taxon>Craniata</taxon>
        <taxon>Vertebrata</taxon>
        <taxon>Euteleostomi</taxon>
        <taxon>Amphibia</taxon>
        <taxon>Batrachia</taxon>
        <taxon>Anura</taxon>
        <taxon>Neobatrachia</taxon>
        <taxon>Hyloidea</taxon>
        <taxon>Leptodactylidae</taxon>
        <taxon>Leiuperinae</taxon>
        <taxon>Engystomops</taxon>
    </lineage>
</organism>
<keyword evidence="4" id="KW-0479">Metal-binding</keyword>
<dbReference type="Proteomes" id="UP000824782">
    <property type="component" value="Unassembled WGS sequence"/>
</dbReference>
<evidence type="ECO:0000256" key="12">
    <source>
        <dbReference type="PROSITE-ProRule" id="PRU00042"/>
    </source>
</evidence>
<comment type="similarity">
    <text evidence="3">Belongs to the krueppel C2H2-type zinc-finger protein family.</text>
</comment>
<comment type="subcellular location">
    <subcellularLocation>
        <location evidence="2">Nucleus</location>
    </subcellularLocation>
</comment>
<accession>A0AAV6ZP90</accession>
<evidence type="ECO:0000259" key="14">
    <source>
        <dbReference type="PROSITE" id="PS50157"/>
    </source>
</evidence>
<keyword evidence="6 12" id="KW-0863">Zinc-finger</keyword>
<evidence type="ECO:0000256" key="3">
    <source>
        <dbReference type="ARBA" id="ARBA00006991"/>
    </source>
</evidence>
<feature type="domain" description="C2H2-type" evidence="14">
    <location>
        <begin position="413"/>
        <end position="440"/>
    </location>
</feature>
<keyword evidence="8" id="KW-0805">Transcription regulation</keyword>
<keyword evidence="16" id="KW-1185">Reference proteome</keyword>
<dbReference type="GO" id="GO:0000122">
    <property type="term" value="P:negative regulation of transcription by RNA polymerase II"/>
    <property type="evidence" value="ECO:0007669"/>
    <property type="project" value="UniProtKB-ARBA"/>
</dbReference>
<keyword evidence="10" id="KW-0804">Transcription</keyword>
<sequence length="604" mass="68576">MMENHQSFRSLCGLKDSVIEYQVTYIKEEPVCRSGGDLGGADTFVPTCHTQHYPTTHVKEEAISYDEENLISSHKYKPAGPIGQYTSTYVKEEPDVCDEHQADSTSYAPKVHTSTCVKEEPVLCDGGSHTDSDQEANSYNGGHLASPHYHTQQYSLTYLKEELGDRIVTNRNMGSLTDCAHYQCTRIKQEQQTHEDGHLSGTNSHAPTPRTSLYPYMNEEVVSQNLTNCPSAAIKEEADSCDKDTIMYTLTDHIMRAYHSTHVKKELDTCDRDLGHHEICAPFEHTQHFTPAPTKYEPVLYAKGPLKNTKYTDQARNTSSRYEQEKTDSCDEADAPNLCKDIEKTVVNTPQSLEVTFKCPECESCFMTKPDLEEHLSLHKVKKTHVCSHCGKCFSYQSQLLIHERTHTGEKPFICSECGKCFNQYVHLAIHLMSHTGEKPYVCTECGKSFNRKTTLTIHQRIHTGEKPFHCTQCGKYFSTSSNLIKHQRVHTGEKPYSCSECGELFVHYTQLIRHLANHSAEKPFSCSECGKGFSQKAQLLRHERLHKVDNTYSCSECNQSFKQYKDLLVHQSTHAGHNPFSCRECGKKFESTLRFHSGEKTFS</sequence>
<dbReference type="FunFam" id="3.30.160.60:FF:000189">
    <property type="entry name" value="zinc finger protein 133 isoform X1"/>
    <property type="match status" value="1"/>
</dbReference>
<dbReference type="FunFam" id="3.30.160.60:FF:002090">
    <property type="entry name" value="Zinc finger protein 473"/>
    <property type="match status" value="1"/>
</dbReference>
<evidence type="ECO:0000256" key="9">
    <source>
        <dbReference type="ARBA" id="ARBA00023125"/>
    </source>
</evidence>
<dbReference type="FunFam" id="3.30.160.60:FF:000478">
    <property type="entry name" value="Zinc finger protein 133"/>
    <property type="match status" value="1"/>
</dbReference>
<feature type="region of interest" description="Disordered" evidence="13">
    <location>
        <begin position="190"/>
        <end position="211"/>
    </location>
</feature>
<evidence type="ECO:0000256" key="8">
    <source>
        <dbReference type="ARBA" id="ARBA00023015"/>
    </source>
</evidence>
<dbReference type="FunFam" id="3.30.160.60:FF:000295">
    <property type="entry name" value="zinc finger protein 19"/>
    <property type="match status" value="1"/>
</dbReference>